<dbReference type="PANTHER" id="PTHR10098:SF108">
    <property type="entry name" value="TETRATRICOPEPTIDE REPEAT PROTEIN 28"/>
    <property type="match status" value="1"/>
</dbReference>
<dbReference type="Pfam" id="PF13181">
    <property type="entry name" value="TPR_8"/>
    <property type="match status" value="1"/>
</dbReference>
<reference evidence="3" key="2">
    <citation type="submission" date="2019-06" db="EMBL/GenBank/DDBJ databases">
        <title>Co-occurence of chitin degradation, pigmentation and bioactivity in marine Pseudoalteromonas.</title>
        <authorList>
            <person name="Sonnenschein E.C."/>
            <person name="Bech P.K."/>
        </authorList>
    </citation>
    <scope>NUCLEOTIDE SEQUENCE [LARGE SCALE GENOMIC DNA]</scope>
    <source>
        <strain evidence="3">S2676</strain>
    </source>
</reference>
<organism evidence="2 3">
    <name type="scientific">Pseudoalteromonas rubra</name>
    <dbReference type="NCBI Taxonomy" id="43658"/>
    <lineage>
        <taxon>Bacteria</taxon>
        <taxon>Pseudomonadati</taxon>
        <taxon>Pseudomonadota</taxon>
        <taxon>Gammaproteobacteria</taxon>
        <taxon>Alteromonadales</taxon>
        <taxon>Pseudoalteromonadaceae</taxon>
        <taxon>Pseudoalteromonas</taxon>
    </lineage>
</organism>
<dbReference type="SMART" id="SM00028">
    <property type="entry name" value="TPR"/>
    <property type="match status" value="3"/>
</dbReference>
<dbReference type="SUPFAM" id="SSF48452">
    <property type="entry name" value="TPR-like"/>
    <property type="match status" value="1"/>
</dbReference>
<proteinExistence type="predicted"/>
<dbReference type="EMBL" id="PNCI01000027">
    <property type="protein sequence ID" value="TMP28240.1"/>
    <property type="molecule type" value="Genomic_DNA"/>
</dbReference>
<evidence type="ECO:0000313" key="3">
    <source>
        <dbReference type="Proteomes" id="UP000310249"/>
    </source>
</evidence>
<protein>
    <submittedName>
        <fullName evidence="2">Uncharacterized protein</fullName>
    </submittedName>
</protein>
<dbReference type="Pfam" id="PF13424">
    <property type="entry name" value="TPR_12"/>
    <property type="match status" value="1"/>
</dbReference>
<comment type="caution">
    <text evidence="2">The sequence shown here is derived from an EMBL/GenBank/DDBJ whole genome shotgun (WGS) entry which is preliminary data.</text>
</comment>
<sequence>MNLYEKVLFHQNKAIQIALQLKDDRKLGVYYSNMGTYLEELGDYNSAIDSYTKSLEYRKVLDYKMGMIHTYNRLGSAYRLAKDYSNAENSLLAAQRLKQEINRFDTNISTYLDLGRLHIDAGDLKKAEDYLNKSLPLYLGSPWEDRIAEIYQAFVQLSLLRVLSREIIDWVTYNYLTLTLALILAHSKRPFIHKTTQGYRRRLTHT</sequence>
<dbReference type="PROSITE" id="PS50005">
    <property type="entry name" value="TPR"/>
    <property type="match status" value="2"/>
</dbReference>
<dbReference type="InterPro" id="IPR019734">
    <property type="entry name" value="TPR_rpt"/>
</dbReference>
<dbReference type="OrthoDB" id="5900357at2"/>
<evidence type="ECO:0000256" key="1">
    <source>
        <dbReference type="PROSITE-ProRule" id="PRU00339"/>
    </source>
</evidence>
<dbReference type="AlphaFoldDB" id="A0A5S3WL80"/>
<dbReference type="InterPro" id="IPR011990">
    <property type="entry name" value="TPR-like_helical_dom_sf"/>
</dbReference>
<feature type="repeat" description="TPR" evidence="1">
    <location>
        <begin position="108"/>
        <end position="141"/>
    </location>
</feature>
<evidence type="ECO:0000313" key="2">
    <source>
        <dbReference type="EMBL" id="TMP28240.1"/>
    </source>
</evidence>
<dbReference type="PANTHER" id="PTHR10098">
    <property type="entry name" value="RAPSYN-RELATED"/>
    <property type="match status" value="1"/>
</dbReference>
<name>A0A5S3WL80_9GAMM</name>
<gene>
    <name evidence="2" type="ORF">CWB99_12585</name>
</gene>
<accession>A0A5S3WL80</accession>
<reference evidence="2 3" key="1">
    <citation type="submission" date="2018-01" db="EMBL/GenBank/DDBJ databases">
        <authorList>
            <person name="Paulsen S."/>
            <person name="Gram L.K."/>
        </authorList>
    </citation>
    <scope>NUCLEOTIDE SEQUENCE [LARGE SCALE GENOMIC DNA]</scope>
    <source>
        <strain evidence="2 3">S2676</strain>
    </source>
</reference>
<dbReference type="Proteomes" id="UP000310249">
    <property type="component" value="Unassembled WGS sequence"/>
</dbReference>
<feature type="repeat" description="TPR" evidence="1">
    <location>
        <begin position="28"/>
        <end position="61"/>
    </location>
</feature>
<dbReference type="Gene3D" id="1.25.40.10">
    <property type="entry name" value="Tetratricopeptide repeat domain"/>
    <property type="match status" value="1"/>
</dbReference>
<keyword evidence="1" id="KW-0802">TPR repeat</keyword>